<evidence type="ECO:0000256" key="5">
    <source>
        <dbReference type="ARBA" id="ARBA00022989"/>
    </source>
</evidence>
<keyword evidence="6 9" id="KW-0350">Heme biosynthesis</keyword>
<evidence type="ECO:0000256" key="1">
    <source>
        <dbReference type="ARBA" id="ARBA00004141"/>
    </source>
</evidence>
<evidence type="ECO:0000256" key="2">
    <source>
        <dbReference type="ARBA" id="ARBA00022475"/>
    </source>
</evidence>
<comment type="catalytic activity">
    <reaction evidence="8 9">
        <text>heme b + (2E,6E)-farnesyl diphosphate + H2O = Fe(II)-heme o + diphosphate</text>
        <dbReference type="Rhea" id="RHEA:28070"/>
        <dbReference type="ChEBI" id="CHEBI:15377"/>
        <dbReference type="ChEBI" id="CHEBI:33019"/>
        <dbReference type="ChEBI" id="CHEBI:60344"/>
        <dbReference type="ChEBI" id="CHEBI:60530"/>
        <dbReference type="ChEBI" id="CHEBI:175763"/>
        <dbReference type="EC" id="2.5.1.141"/>
    </reaction>
</comment>
<comment type="miscellaneous">
    <text evidence="9">Carbon 2 of the heme B porphyrin ring is defined according to the Fischer nomenclature.</text>
</comment>
<dbReference type="Pfam" id="PF01040">
    <property type="entry name" value="UbiA"/>
    <property type="match status" value="1"/>
</dbReference>
<accession>A0A1R1QFJ9</accession>
<feature type="transmembrane region" description="Helical" evidence="9">
    <location>
        <begin position="7"/>
        <end position="31"/>
    </location>
</feature>
<evidence type="ECO:0000256" key="9">
    <source>
        <dbReference type="HAMAP-Rule" id="MF_00154"/>
    </source>
</evidence>
<dbReference type="Gene3D" id="1.10.357.140">
    <property type="entry name" value="UbiA prenyltransferase"/>
    <property type="match status" value="1"/>
</dbReference>
<keyword evidence="5 9" id="KW-1133">Transmembrane helix</keyword>
<dbReference type="GO" id="GO:0048034">
    <property type="term" value="P:heme O biosynthetic process"/>
    <property type="evidence" value="ECO:0007669"/>
    <property type="project" value="UniProtKB-UniRule"/>
</dbReference>
<dbReference type="HAMAP" id="MF_00154">
    <property type="entry name" value="CyoE_CtaB"/>
    <property type="match status" value="1"/>
</dbReference>
<dbReference type="GO" id="GO:0005886">
    <property type="term" value="C:plasma membrane"/>
    <property type="evidence" value="ECO:0007669"/>
    <property type="project" value="UniProtKB-SubCell"/>
</dbReference>
<evidence type="ECO:0000256" key="3">
    <source>
        <dbReference type="ARBA" id="ARBA00022679"/>
    </source>
</evidence>
<keyword evidence="7 9" id="KW-0472">Membrane</keyword>
<dbReference type="PANTHER" id="PTHR43448:SF2">
    <property type="entry name" value="PROTOHEME IX FARNESYLTRANSFERASE, MITOCHONDRIAL"/>
    <property type="match status" value="1"/>
</dbReference>
<comment type="caution">
    <text evidence="10">The sequence shown here is derived from an EMBL/GenBank/DDBJ whole genome shotgun (WGS) entry which is preliminary data.</text>
</comment>
<sequence>MAAMKDYINLVKPGIIISNSIAAFGGFWIAYISSERILTGAAFFVTMVSALAGTALVMAAGTVYNNYFDRHIDAKMERTKSRASAAGKMSPRSILACGTLLGAAGLAILLTVNILTALLGFAAFILYAVIYTVWFKRSSVWSTFVGSFPGASPPIMGYCAAAGHVDMTALVLYAIMFLWQPPHFWAIGITRKEEYRAAGVPLLPVVKGNHLTKLSMIRYIILLVPVTLLLYFYVGLDHLSPLYFISALILGFTWIYKSCQGFKTDHDVKWSKGMFAYSLLYFCLLFSVMIVDTFIMAFIIKG</sequence>
<reference evidence="10 11" key="1">
    <citation type="submission" date="2017-01" db="EMBL/GenBank/DDBJ databases">
        <title>Bacillus phylogenomics.</title>
        <authorList>
            <person name="Dunlap C."/>
        </authorList>
    </citation>
    <scope>NUCLEOTIDE SEQUENCE [LARGE SCALE GENOMIC DNA]</scope>
    <source>
        <strain evidence="10 11">NRRL B-41282</strain>
    </source>
</reference>
<comment type="pathway">
    <text evidence="9">Porphyrin-containing compound metabolism; heme O biosynthesis; heme O from protoheme: step 1/1.</text>
</comment>
<comment type="subunit">
    <text evidence="9">Interacts with CtaA.</text>
</comment>
<evidence type="ECO:0000256" key="6">
    <source>
        <dbReference type="ARBA" id="ARBA00023133"/>
    </source>
</evidence>
<dbReference type="AlphaFoldDB" id="A0A1R1QFJ9"/>
<dbReference type="UniPathway" id="UPA00834">
    <property type="reaction ID" value="UER00712"/>
</dbReference>
<dbReference type="PANTHER" id="PTHR43448">
    <property type="entry name" value="PROTOHEME IX FARNESYLTRANSFERASE, MITOCHONDRIAL"/>
    <property type="match status" value="1"/>
</dbReference>
<keyword evidence="4 9" id="KW-0812">Transmembrane</keyword>
<feature type="transmembrane region" description="Helical" evidence="9">
    <location>
        <begin position="37"/>
        <end position="68"/>
    </location>
</feature>
<dbReference type="EMBL" id="MTJL01000031">
    <property type="protein sequence ID" value="OMI02537.1"/>
    <property type="molecule type" value="Genomic_DNA"/>
</dbReference>
<evidence type="ECO:0000256" key="4">
    <source>
        <dbReference type="ARBA" id="ARBA00022692"/>
    </source>
</evidence>
<gene>
    <name evidence="9" type="primary">ctaB</name>
    <name evidence="10" type="ORF">BW143_15990</name>
</gene>
<dbReference type="EC" id="2.5.1.141" evidence="9"/>
<feature type="transmembrane region" description="Helical" evidence="9">
    <location>
        <begin position="241"/>
        <end position="256"/>
    </location>
</feature>
<feature type="transmembrane region" description="Helical" evidence="9">
    <location>
        <begin position="216"/>
        <end position="234"/>
    </location>
</feature>
<comment type="function">
    <text evidence="9">Converts heme B (protoheme IX) to heme O by substitution of the vinyl group on carbon 2 of heme B porphyrin ring with a hydroxyethyl farnesyl side group.</text>
</comment>
<keyword evidence="11" id="KW-1185">Reference proteome</keyword>
<dbReference type="RefSeq" id="WP_076762243.1">
    <property type="nucleotide sequence ID" value="NZ_JARMMK010000001.1"/>
</dbReference>
<comment type="subcellular location">
    <subcellularLocation>
        <location evidence="9">Cell membrane</location>
        <topology evidence="9">Multi-pass membrane protein</topology>
    </subcellularLocation>
    <subcellularLocation>
        <location evidence="1">Membrane</location>
        <topology evidence="1">Multi-pass membrane protein</topology>
    </subcellularLocation>
</comment>
<dbReference type="InterPro" id="IPR006369">
    <property type="entry name" value="Protohaem_IX_farnesylTrfase"/>
</dbReference>
<evidence type="ECO:0000256" key="7">
    <source>
        <dbReference type="ARBA" id="ARBA00023136"/>
    </source>
</evidence>
<keyword evidence="3 9" id="KW-0808">Transferase</keyword>
<dbReference type="GO" id="GO:0008495">
    <property type="term" value="F:protoheme IX farnesyltransferase activity"/>
    <property type="evidence" value="ECO:0007669"/>
    <property type="project" value="UniProtKB-UniRule"/>
</dbReference>
<evidence type="ECO:0000256" key="8">
    <source>
        <dbReference type="ARBA" id="ARBA00047690"/>
    </source>
</evidence>
<dbReference type="Proteomes" id="UP000187367">
    <property type="component" value="Unassembled WGS sequence"/>
</dbReference>
<name>A0A1R1QFJ9_9BACI</name>
<feature type="transmembrane region" description="Helical" evidence="9">
    <location>
        <begin position="155"/>
        <end position="179"/>
    </location>
</feature>
<comment type="similarity">
    <text evidence="9">Belongs to the UbiA prenyltransferase family. Protoheme IX farnesyltransferase subfamily.</text>
</comment>
<dbReference type="NCBIfam" id="TIGR01473">
    <property type="entry name" value="cyoE_ctaB"/>
    <property type="match status" value="1"/>
</dbReference>
<dbReference type="InterPro" id="IPR030470">
    <property type="entry name" value="UbiA_prenylTrfase_CS"/>
</dbReference>
<feature type="transmembrane region" description="Helical" evidence="9">
    <location>
        <begin position="276"/>
        <end position="300"/>
    </location>
</feature>
<feature type="transmembrane region" description="Helical" evidence="9">
    <location>
        <begin position="114"/>
        <end position="134"/>
    </location>
</feature>
<dbReference type="OrthoDB" id="9814417at2"/>
<dbReference type="InterPro" id="IPR044878">
    <property type="entry name" value="UbiA_sf"/>
</dbReference>
<protein>
    <recommendedName>
        <fullName evidence="9">Protoheme IX farnesyltransferase</fullName>
        <ecNumber evidence="9">2.5.1.141</ecNumber>
    </recommendedName>
    <alternativeName>
        <fullName evidence="9">Heme B farnesyltransferase</fullName>
    </alternativeName>
    <alternativeName>
        <fullName evidence="9">Heme O synthase</fullName>
    </alternativeName>
</protein>
<keyword evidence="2 9" id="KW-1003">Cell membrane</keyword>
<accession>A0A1R1RQ81</accession>
<evidence type="ECO:0000313" key="11">
    <source>
        <dbReference type="Proteomes" id="UP000187367"/>
    </source>
</evidence>
<evidence type="ECO:0000313" key="10">
    <source>
        <dbReference type="EMBL" id="OMI02537.1"/>
    </source>
</evidence>
<dbReference type="NCBIfam" id="NF003348">
    <property type="entry name" value="PRK04375.1-1"/>
    <property type="match status" value="1"/>
</dbReference>
<dbReference type="InterPro" id="IPR000537">
    <property type="entry name" value="UbiA_prenyltransferase"/>
</dbReference>
<dbReference type="PROSITE" id="PS00943">
    <property type="entry name" value="UBIA"/>
    <property type="match status" value="1"/>
</dbReference>
<feature type="transmembrane region" description="Helical" evidence="9">
    <location>
        <begin position="89"/>
        <end position="108"/>
    </location>
</feature>
<dbReference type="CDD" id="cd13957">
    <property type="entry name" value="PT_UbiA_Cox10"/>
    <property type="match status" value="1"/>
</dbReference>
<organism evidence="10 11">
    <name type="scientific">Bacillus swezeyi</name>
    <dbReference type="NCBI Taxonomy" id="1925020"/>
    <lineage>
        <taxon>Bacteria</taxon>
        <taxon>Bacillati</taxon>
        <taxon>Bacillota</taxon>
        <taxon>Bacilli</taxon>
        <taxon>Bacillales</taxon>
        <taxon>Bacillaceae</taxon>
        <taxon>Bacillus</taxon>
    </lineage>
</organism>
<proteinExistence type="inferred from homology"/>